<dbReference type="InterPro" id="IPR000868">
    <property type="entry name" value="Isochorismatase-like_dom"/>
</dbReference>
<keyword evidence="2 4" id="KW-0378">Hydrolase</keyword>
<dbReference type="OrthoDB" id="257098at2"/>
<sequence>MSKEMNLPVRKYNADPQLALRIVPKSTAFLLVDCDESAADINIVENHIATALKIARESGMKIVYLYNAISGVGGPNDVTTRIHGLDDMENSWKPLIPKFNKRIQPLEGEPVIPKSHKDGFNGTVLDYYLKTWNIDTIIAVGFSIKSCLFHTCTSARHHNYRVIMLRDCTNTGEFPDTLDLGNPEGGWMKFVFVRMYETDIGYTSTSLELNEAYLSVRGGVLRSKTKT</sequence>
<protein>
    <submittedName>
        <fullName evidence="4">Cysteine hydrolase</fullName>
    </submittedName>
</protein>
<comment type="caution">
    <text evidence="4">The sequence shown here is derived from an EMBL/GenBank/DDBJ whole genome shotgun (WGS) entry which is preliminary data.</text>
</comment>
<dbReference type="Gene3D" id="3.40.50.850">
    <property type="entry name" value="Isochorismatase-like"/>
    <property type="match status" value="1"/>
</dbReference>
<dbReference type="InterPro" id="IPR050272">
    <property type="entry name" value="Isochorismatase-like_hydrls"/>
</dbReference>
<comment type="similarity">
    <text evidence="1">Belongs to the isochorismatase family.</text>
</comment>
<dbReference type="CDD" id="cd00431">
    <property type="entry name" value="cysteine_hydrolases"/>
    <property type="match status" value="1"/>
</dbReference>
<dbReference type="PANTHER" id="PTHR43540">
    <property type="entry name" value="PEROXYUREIDOACRYLATE/UREIDOACRYLATE AMIDOHYDROLASE-RELATED"/>
    <property type="match status" value="1"/>
</dbReference>
<dbReference type="AlphaFoldDB" id="A0A5C4T022"/>
<name>A0A5C4T022_9BACL</name>
<dbReference type="GO" id="GO:0016787">
    <property type="term" value="F:hydrolase activity"/>
    <property type="evidence" value="ECO:0007669"/>
    <property type="project" value="UniProtKB-KW"/>
</dbReference>
<organism evidence="4 5">
    <name type="scientific">Paenibacillus hemerocallicola</name>
    <dbReference type="NCBI Taxonomy" id="1172614"/>
    <lineage>
        <taxon>Bacteria</taxon>
        <taxon>Bacillati</taxon>
        <taxon>Bacillota</taxon>
        <taxon>Bacilli</taxon>
        <taxon>Bacillales</taxon>
        <taxon>Paenibacillaceae</taxon>
        <taxon>Paenibacillus</taxon>
    </lineage>
</organism>
<dbReference type="EMBL" id="VDCQ01000059">
    <property type="protein sequence ID" value="TNJ62412.1"/>
    <property type="molecule type" value="Genomic_DNA"/>
</dbReference>
<evidence type="ECO:0000313" key="5">
    <source>
        <dbReference type="Proteomes" id="UP000307943"/>
    </source>
</evidence>
<feature type="domain" description="Isochorismatase-like" evidence="3">
    <location>
        <begin position="33"/>
        <end position="171"/>
    </location>
</feature>
<dbReference type="SUPFAM" id="SSF52499">
    <property type="entry name" value="Isochorismatase-like hydrolases"/>
    <property type="match status" value="1"/>
</dbReference>
<evidence type="ECO:0000256" key="1">
    <source>
        <dbReference type="ARBA" id="ARBA00006336"/>
    </source>
</evidence>
<accession>A0A5C4T022</accession>
<proteinExistence type="inferred from homology"/>
<evidence type="ECO:0000256" key="2">
    <source>
        <dbReference type="ARBA" id="ARBA00022801"/>
    </source>
</evidence>
<evidence type="ECO:0000313" key="4">
    <source>
        <dbReference type="EMBL" id="TNJ62412.1"/>
    </source>
</evidence>
<keyword evidence="5" id="KW-1185">Reference proteome</keyword>
<gene>
    <name evidence="4" type="ORF">FE784_30560</name>
</gene>
<dbReference type="InterPro" id="IPR036380">
    <property type="entry name" value="Isochorismatase-like_sf"/>
</dbReference>
<dbReference type="Proteomes" id="UP000307943">
    <property type="component" value="Unassembled WGS sequence"/>
</dbReference>
<dbReference type="PANTHER" id="PTHR43540:SF6">
    <property type="entry name" value="ISOCHORISMATASE-LIKE DOMAIN-CONTAINING PROTEIN"/>
    <property type="match status" value="1"/>
</dbReference>
<evidence type="ECO:0000259" key="3">
    <source>
        <dbReference type="Pfam" id="PF00857"/>
    </source>
</evidence>
<reference evidence="4 5" key="1">
    <citation type="submission" date="2019-05" db="EMBL/GenBank/DDBJ databases">
        <title>We sequenced the genome of Paenibacillus hemerocallicola KCTC 33185 for further insight into its adaptation and study the phylogeny of Paenibacillus.</title>
        <authorList>
            <person name="Narsing Rao M.P."/>
        </authorList>
    </citation>
    <scope>NUCLEOTIDE SEQUENCE [LARGE SCALE GENOMIC DNA]</scope>
    <source>
        <strain evidence="4 5">KCTC 33185</strain>
    </source>
</reference>
<dbReference type="Pfam" id="PF00857">
    <property type="entry name" value="Isochorismatase"/>
    <property type="match status" value="1"/>
</dbReference>
<dbReference type="RefSeq" id="WP_139606060.1">
    <property type="nucleotide sequence ID" value="NZ_VDCQ01000059.1"/>
</dbReference>